<dbReference type="SUPFAM" id="SSF53067">
    <property type="entry name" value="Actin-like ATPase domain"/>
    <property type="match status" value="2"/>
</dbReference>
<evidence type="ECO:0000313" key="7">
    <source>
        <dbReference type="Proteomes" id="UP001176521"/>
    </source>
</evidence>
<dbReference type="InterPro" id="IPR018484">
    <property type="entry name" value="FGGY_N"/>
</dbReference>
<comment type="similarity">
    <text evidence="1">Belongs to the FGGY kinase family.</text>
</comment>
<dbReference type="InterPro" id="IPR006003">
    <property type="entry name" value="FGGY_RbtK-like"/>
</dbReference>
<dbReference type="GO" id="GO:0019150">
    <property type="term" value="F:D-ribulokinase activity"/>
    <property type="evidence" value="ECO:0007669"/>
    <property type="project" value="TreeGrafter"/>
</dbReference>
<dbReference type="GO" id="GO:0005737">
    <property type="term" value="C:cytoplasm"/>
    <property type="evidence" value="ECO:0007669"/>
    <property type="project" value="TreeGrafter"/>
</dbReference>
<evidence type="ECO:0000259" key="5">
    <source>
        <dbReference type="Pfam" id="PF02782"/>
    </source>
</evidence>
<evidence type="ECO:0000256" key="2">
    <source>
        <dbReference type="ARBA" id="ARBA00022679"/>
    </source>
</evidence>
<comment type="caution">
    <text evidence="6">The sequence shown here is derived from an EMBL/GenBank/DDBJ whole genome shotgun (WGS) entry which is preliminary data.</text>
</comment>
<evidence type="ECO:0000256" key="3">
    <source>
        <dbReference type="ARBA" id="ARBA00022777"/>
    </source>
</evidence>
<evidence type="ECO:0000256" key="1">
    <source>
        <dbReference type="ARBA" id="ARBA00009156"/>
    </source>
</evidence>
<gene>
    <name evidence="6" type="ORF">OC842_004202</name>
</gene>
<dbReference type="EMBL" id="JAPDMQ010000240">
    <property type="protein sequence ID" value="KAK0529538.1"/>
    <property type="molecule type" value="Genomic_DNA"/>
</dbReference>
<dbReference type="Gene3D" id="3.30.420.40">
    <property type="match status" value="1"/>
</dbReference>
<evidence type="ECO:0008006" key="8">
    <source>
        <dbReference type="Google" id="ProtNLM"/>
    </source>
</evidence>
<keyword evidence="2" id="KW-0808">Transferase</keyword>
<name>A0AAN6G9S9_9BASI</name>
<dbReference type="NCBIfam" id="TIGR01315">
    <property type="entry name" value="5C_CHO_kinase"/>
    <property type="match status" value="1"/>
</dbReference>
<reference evidence="6" key="1">
    <citation type="journal article" date="2023" name="PhytoFront">
        <title>Draft Genome Resources of Seven Strains of Tilletia horrida, Causal Agent of Kernel Smut of Rice.</title>
        <authorList>
            <person name="Khanal S."/>
            <person name="Antony Babu S."/>
            <person name="Zhou X.G."/>
        </authorList>
    </citation>
    <scope>NUCLEOTIDE SEQUENCE</scope>
    <source>
        <strain evidence="6">TX3</strain>
    </source>
</reference>
<dbReference type="Pfam" id="PF02782">
    <property type="entry name" value="FGGY_C"/>
    <property type="match status" value="1"/>
</dbReference>
<accession>A0AAN6G9S9</accession>
<dbReference type="CDD" id="cd07782">
    <property type="entry name" value="ASKHA_NBD_FGGY_D-RBK"/>
    <property type="match status" value="1"/>
</dbReference>
<dbReference type="InterPro" id="IPR018485">
    <property type="entry name" value="FGGY_C"/>
</dbReference>
<keyword evidence="7" id="KW-1185">Reference proteome</keyword>
<organism evidence="6 7">
    <name type="scientific">Tilletia horrida</name>
    <dbReference type="NCBI Taxonomy" id="155126"/>
    <lineage>
        <taxon>Eukaryota</taxon>
        <taxon>Fungi</taxon>
        <taxon>Dikarya</taxon>
        <taxon>Basidiomycota</taxon>
        <taxon>Ustilaginomycotina</taxon>
        <taxon>Exobasidiomycetes</taxon>
        <taxon>Tilletiales</taxon>
        <taxon>Tilletiaceae</taxon>
        <taxon>Tilletia</taxon>
    </lineage>
</organism>
<evidence type="ECO:0000259" key="4">
    <source>
        <dbReference type="Pfam" id="PF00370"/>
    </source>
</evidence>
<dbReference type="GO" id="GO:0019321">
    <property type="term" value="P:pentose metabolic process"/>
    <property type="evidence" value="ECO:0007669"/>
    <property type="project" value="TreeGrafter"/>
</dbReference>
<sequence length="617" mass="67084">MTADKSSVYYIGVDVGTGSARAALVNTDGDILAESTYATTTFRSDTDADIFEQSTTNIWESISSAVKDVVRDAKVKAEQVKGIGFDATCSLAVTDSKGEPLTVTPGSNFDHGTRNIILWADHRATEEARLINSTGSMVLNYVGKTMSLEMEAPKVAWLSKHMPADTFADAYFWDLPDYLTYRATDNLARSNCSLVCKFSYVPPGVDGSKLGWQPEFFEKIGLKQFVENDFKQIGGIPGKNGIVLTAGQPIGDGLTARAAKELGLIEGTPVGSGLIDAYAGWVGTVAAPAENAPEGTTHASTDLLAARHRLAAIAGTSTCHCVQSPEGILVDGVWGPYKHAVFPGMWMNEGGQSSTGQLIDFIIETHAAYPQLKEIASKEKKNIFAVLADQLAQLQKERNVPSLSHLTAHLHIYPDLHGNRSPLADPKMRGSIVGLALDKGLSDLALKYYATLEAIALQTRHILHEMNRKGHKINSIYMSGGQVKNPDLMQLISDVCGVPVALPFSHSASVVAGSAILGRFAANVAKPEDEGEALWSEFKHAPKTGCKITTQEEAEKVSYAYKEHLWDLMVKMTKPGKLIFPTEDTKRRALLDAKYKIFREAIDIQRRWRDEITEALA</sequence>
<dbReference type="InterPro" id="IPR043129">
    <property type="entry name" value="ATPase_NBD"/>
</dbReference>
<dbReference type="Pfam" id="PF00370">
    <property type="entry name" value="FGGY_N"/>
    <property type="match status" value="1"/>
</dbReference>
<dbReference type="Gene3D" id="1.20.58.2240">
    <property type="match status" value="1"/>
</dbReference>
<feature type="domain" description="Carbohydrate kinase FGGY N-terminal" evidence="4">
    <location>
        <begin position="9"/>
        <end position="283"/>
    </location>
</feature>
<dbReference type="PANTHER" id="PTHR43435:SF4">
    <property type="entry name" value="FGGY CARBOHYDRATE KINASE DOMAIN-CONTAINING PROTEIN"/>
    <property type="match status" value="1"/>
</dbReference>
<protein>
    <recommendedName>
        <fullName evidence="8">Carbohydrate kinase FGGY C-terminal domain-containing protein</fullName>
    </recommendedName>
</protein>
<proteinExistence type="inferred from homology"/>
<dbReference type="Proteomes" id="UP001176521">
    <property type="component" value="Unassembled WGS sequence"/>
</dbReference>
<dbReference type="PANTHER" id="PTHR43435">
    <property type="entry name" value="RIBULOKINASE"/>
    <property type="match status" value="1"/>
</dbReference>
<keyword evidence="3" id="KW-0418">Kinase</keyword>
<feature type="domain" description="Carbohydrate kinase FGGY C-terminal" evidence="5">
    <location>
        <begin position="310"/>
        <end position="521"/>
    </location>
</feature>
<dbReference type="AlphaFoldDB" id="A0AAN6G9S9"/>
<evidence type="ECO:0000313" key="6">
    <source>
        <dbReference type="EMBL" id="KAK0529538.1"/>
    </source>
</evidence>